<dbReference type="AlphaFoldDB" id="A0A317L0A8"/>
<feature type="domain" description="HTH gntR-type" evidence="5">
    <location>
        <begin position="2"/>
        <end position="70"/>
    </location>
</feature>
<dbReference type="EMBL" id="QGTD01000018">
    <property type="protein sequence ID" value="PWU67279.1"/>
    <property type="molecule type" value="Genomic_DNA"/>
</dbReference>
<evidence type="ECO:0000256" key="2">
    <source>
        <dbReference type="ARBA" id="ARBA00023015"/>
    </source>
</evidence>
<dbReference type="PANTHER" id="PTHR30146:SF95">
    <property type="entry name" value="RIBOSE OPERON REPRESSOR"/>
    <property type="match status" value="1"/>
</dbReference>
<dbReference type="InterPro" id="IPR036390">
    <property type="entry name" value="WH_DNA-bd_sf"/>
</dbReference>
<dbReference type="Proteomes" id="UP000245624">
    <property type="component" value="Unassembled WGS sequence"/>
</dbReference>
<dbReference type="PRINTS" id="PR00035">
    <property type="entry name" value="HTHGNTR"/>
</dbReference>
<evidence type="ECO:0000256" key="4">
    <source>
        <dbReference type="ARBA" id="ARBA00023163"/>
    </source>
</evidence>
<dbReference type="OrthoDB" id="457376at2"/>
<dbReference type="CDD" id="cd07377">
    <property type="entry name" value="WHTH_GntR"/>
    <property type="match status" value="1"/>
</dbReference>
<sequence length="366" mass="41455">MTALYQQVYRSIKHDIINGKFKPGDRIPSEKDLAEQFQVSRITSKKAIEKLMIEGLVYRQRGKGTFVSDKDKHSPDHKKPSKKPLFGLIMTSLDASFGNELVTSLLQGPEESHNFILRVSLGIPENEKRIIQELRELGVDGIAIAPAHSEHYNSEILKMVVNKFPLVLIDRSIKGIGVTTVSTDNEAAAQMGVNYLFQLGHEHIAILMPSNYKTTSIEDRITGIVQAYAENNLIVDRQLWYSEIHSTLPYPLSAKSEDVERIKHHIQSHPKITAIFALEYNIALLAKKAVEELYLQVPNDISIICFDSTPFSDMESNFTHLKQNEQKLGKMTTKRLIDMVNRNRKIENDYIDATLIKGITTKAIDK</sequence>
<evidence type="ECO:0000256" key="1">
    <source>
        <dbReference type="ARBA" id="ARBA00022491"/>
    </source>
</evidence>
<keyword evidence="2" id="KW-0805">Transcription regulation</keyword>
<keyword evidence="4" id="KW-0804">Transcription</keyword>
<accession>A0A317L0A8</accession>
<organism evidence="6 7">
    <name type="scientific">Gracilibacillus dipsosauri</name>
    <dbReference type="NCBI Taxonomy" id="178340"/>
    <lineage>
        <taxon>Bacteria</taxon>
        <taxon>Bacillati</taxon>
        <taxon>Bacillota</taxon>
        <taxon>Bacilli</taxon>
        <taxon>Bacillales</taxon>
        <taxon>Bacillaceae</taxon>
        <taxon>Gracilibacillus</taxon>
    </lineage>
</organism>
<dbReference type="InterPro" id="IPR046335">
    <property type="entry name" value="LacI/GalR-like_sensor"/>
</dbReference>
<protein>
    <submittedName>
        <fullName evidence="6">GntR family transcriptional regulator</fullName>
    </submittedName>
</protein>
<dbReference type="RefSeq" id="WP_109985363.1">
    <property type="nucleotide sequence ID" value="NZ_QGTD01000018.1"/>
</dbReference>
<dbReference type="Gene3D" id="1.10.10.10">
    <property type="entry name" value="Winged helix-like DNA-binding domain superfamily/Winged helix DNA-binding domain"/>
    <property type="match status" value="1"/>
</dbReference>
<keyword evidence="3" id="KW-0238">DNA-binding</keyword>
<dbReference type="SUPFAM" id="SSF46785">
    <property type="entry name" value="Winged helix' DNA-binding domain"/>
    <property type="match status" value="1"/>
</dbReference>
<dbReference type="SMART" id="SM00345">
    <property type="entry name" value="HTH_GNTR"/>
    <property type="match status" value="1"/>
</dbReference>
<keyword evidence="7" id="KW-1185">Reference proteome</keyword>
<dbReference type="SUPFAM" id="SSF53822">
    <property type="entry name" value="Periplasmic binding protein-like I"/>
    <property type="match status" value="1"/>
</dbReference>
<dbReference type="Gene3D" id="3.40.50.2300">
    <property type="match status" value="2"/>
</dbReference>
<dbReference type="GO" id="GO:0000976">
    <property type="term" value="F:transcription cis-regulatory region binding"/>
    <property type="evidence" value="ECO:0007669"/>
    <property type="project" value="TreeGrafter"/>
</dbReference>
<dbReference type="InterPro" id="IPR028082">
    <property type="entry name" value="Peripla_BP_I"/>
</dbReference>
<comment type="caution">
    <text evidence="6">The sequence shown here is derived from an EMBL/GenBank/DDBJ whole genome shotgun (WGS) entry which is preliminary data.</text>
</comment>
<dbReference type="Pfam" id="PF13377">
    <property type="entry name" value="Peripla_BP_3"/>
    <property type="match status" value="1"/>
</dbReference>
<evidence type="ECO:0000256" key="3">
    <source>
        <dbReference type="ARBA" id="ARBA00023125"/>
    </source>
</evidence>
<dbReference type="FunFam" id="1.10.10.10:FF:000079">
    <property type="entry name" value="GntR family transcriptional regulator"/>
    <property type="match status" value="1"/>
</dbReference>
<reference evidence="6 7" key="1">
    <citation type="submission" date="2018-05" db="EMBL/GenBank/DDBJ databases">
        <title>Genomic analysis of Gracilibacillus dipsosauri DD1 reveals novel features of a salt-tolerant amylase.</title>
        <authorList>
            <person name="Deutch C.E."/>
            <person name="Yang S."/>
        </authorList>
    </citation>
    <scope>NUCLEOTIDE SEQUENCE [LARGE SCALE GENOMIC DNA]</scope>
    <source>
        <strain evidence="6 7">DD1</strain>
    </source>
</reference>
<dbReference type="CDD" id="cd06267">
    <property type="entry name" value="PBP1_LacI_sugar_binding-like"/>
    <property type="match status" value="1"/>
</dbReference>
<dbReference type="InterPro" id="IPR000524">
    <property type="entry name" value="Tscrpt_reg_HTH_GntR"/>
</dbReference>
<keyword evidence="1" id="KW-0678">Repressor</keyword>
<proteinExistence type="predicted"/>
<evidence type="ECO:0000313" key="7">
    <source>
        <dbReference type="Proteomes" id="UP000245624"/>
    </source>
</evidence>
<dbReference type="Pfam" id="PF00392">
    <property type="entry name" value="GntR"/>
    <property type="match status" value="1"/>
</dbReference>
<evidence type="ECO:0000313" key="6">
    <source>
        <dbReference type="EMBL" id="PWU67279.1"/>
    </source>
</evidence>
<dbReference type="PANTHER" id="PTHR30146">
    <property type="entry name" value="LACI-RELATED TRANSCRIPTIONAL REPRESSOR"/>
    <property type="match status" value="1"/>
</dbReference>
<dbReference type="InterPro" id="IPR036388">
    <property type="entry name" value="WH-like_DNA-bd_sf"/>
</dbReference>
<gene>
    <name evidence="6" type="ORF">DLJ74_17075</name>
</gene>
<name>A0A317L0A8_9BACI</name>
<dbReference type="PROSITE" id="PS50949">
    <property type="entry name" value="HTH_GNTR"/>
    <property type="match status" value="1"/>
</dbReference>
<dbReference type="GO" id="GO:0003700">
    <property type="term" value="F:DNA-binding transcription factor activity"/>
    <property type="evidence" value="ECO:0007669"/>
    <property type="project" value="InterPro"/>
</dbReference>
<evidence type="ECO:0000259" key="5">
    <source>
        <dbReference type="PROSITE" id="PS50949"/>
    </source>
</evidence>